<feature type="compositionally biased region" description="Basic and acidic residues" evidence="1">
    <location>
        <begin position="204"/>
        <end position="213"/>
    </location>
</feature>
<feature type="region of interest" description="Disordered" evidence="1">
    <location>
        <begin position="113"/>
        <end position="274"/>
    </location>
</feature>
<gene>
    <name evidence="2" type="ORF">Din_004772</name>
</gene>
<organism evidence="2">
    <name type="scientific">Davidia involucrata</name>
    <name type="common">Dove tree</name>
    <dbReference type="NCBI Taxonomy" id="16924"/>
    <lineage>
        <taxon>Eukaryota</taxon>
        <taxon>Viridiplantae</taxon>
        <taxon>Streptophyta</taxon>
        <taxon>Embryophyta</taxon>
        <taxon>Tracheophyta</taxon>
        <taxon>Spermatophyta</taxon>
        <taxon>Magnoliopsida</taxon>
        <taxon>eudicotyledons</taxon>
        <taxon>Gunneridae</taxon>
        <taxon>Pentapetalae</taxon>
        <taxon>asterids</taxon>
        <taxon>Cornales</taxon>
        <taxon>Nyssaceae</taxon>
        <taxon>Davidia</taxon>
    </lineage>
</organism>
<evidence type="ECO:0000256" key="1">
    <source>
        <dbReference type="SAM" id="MobiDB-lite"/>
    </source>
</evidence>
<name>A0A5B6YU44_DAVIN</name>
<feature type="compositionally biased region" description="Low complexity" evidence="1">
    <location>
        <begin position="113"/>
        <end position="123"/>
    </location>
</feature>
<feature type="compositionally biased region" description="Low complexity" evidence="1">
    <location>
        <begin position="7"/>
        <end position="18"/>
    </location>
</feature>
<feature type="compositionally biased region" description="Basic and acidic residues" evidence="1">
    <location>
        <begin position="155"/>
        <end position="178"/>
    </location>
</feature>
<accession>A0A5B6YU44</accession>
<feature type="region of interest" description="Disordered" evidence="1">
    <location>
        <begin position="1"/>
        <end position="85"/>
    </location>
</feature>
<evidence type="ECO:0000313" key="2">
    <source>
        <dbReference type="EMBL" id="MPA35331.1"/>
    </source>
</evidence>
<sequence>MGCCLGTTTKPKAPKTNPDAVPPNHQHLSPESDTYGKDPHSLHQPPPPEEEIVKEVLSETPIPKPPTPTPTLIKHNNNNKRPEVPEVKIEATTAIKPTEDIISEISEVSQMCSFSESLSTTTLTEKREDDGEVTQRVHKSPAKVPRKRPYSGELSGRKERGPRYPARRSSEPSPEKRNHITSRSAQGQTMTTKRRNVGPPPNGLRRDPGEGFGRRSRSPVTRGEPGPPRPVSRKSPSSSTTGRSPVGTAENGGKLEKRNDDVPPEPSESLENPLVSLECFIFL</sequence>
<evidence type="ECO:0008006" key="3">
    <source>
        <dbReference type="Google" id="ProtNLM"/>
    </source>
</evidence>
<proteinExistence type="predicted"/>
<feature type="compositionally biased region" description="Basic and acidic residues" evidence="1">
    <location>
        <begin position="124"/>
        <end position="135"/>
    </location>
</feature>
<dbReference type="PANTHER" id="PTHR33871:SF16">
    <property type="entry name" value="CK25"/>
    <property type="match status" value="1"/>
</dbReference>
<feature type="compositionally biased region" description="Basic and acidic residues" evidence="1">
    <location>
        <begin position="28"/>
        <end position="41"/>
    </location>
</feature>
<reference evidence="2" key="1">
    <citation type="submission" date="2019-08" db="EMBL/GenBank/DDBJ databases">
        <title>Reference gene set and small RNA set construction with multiple tissues from Davidia involucrata Baill.</title>
        <authorList>
            <person name="Yang H."/>
            <person name="Zhou C."/>
            <person name="Li G."/>
            <person name="Wang J."/>
            <person name="Gao P."/>
            <person name="Wang M."/>
            <person name="Wang R."/>
            <person name="Zhao Y."/>
        </authorList>
    </citation>
    <scope>NUCLEOTIDE SEQUENCE</scope>
    <source>
        <tissue evidence="2">Mixed with DoveR01_LX</tissue>
    </source>
</reference>
<dbReference type="AlphaFoldDB" id="A0A5B6YU44"/>
<dbReference type="EMBL" id="GHES01004772">
    <property type="protein sequence ID" value="MPA35331.1"/>
    <property type="molecule type" value="Transcribed_RNA"/>
</dbReference>
<dbReference type="PANTHER" id="PTHR33871">
    <property type="entry name" value="OS05G0503100 PROTEIN-RELATED"/>
    <property type="match status" value="1"/>
</dbReference>
<feature type="compositionally biased region" description="Polar residues" evidence="1">
    <location>
        <begin position="181"/>
        <end position="191"/>
    </location>
</feature>
<feature type="compositionally biased region" description="Basic residues" evidence="1">
    <location>
        <begin position="136"/>
        <end position="149"/>
    </location>
</feature>
<feature type="compositionally biased region" description="Low complexity" evidence="1">
    <location>
        <begin position="233"/>
        <end position="248"/>
    </location>
</feature>
<protein>
    <recommendedName>
        <fullName evidence="3">Serine/arginine repetitive matrix protein 1-like</fullName>
    </recommendedName>
</protein>